<dbReference type="Proteomes" id="UP000316968">
    <property type="component" value="Chromosome"/>
</dbReference>
<organism evidence="3 4">
    <name type="scientific">Saccharibacillus brassicae</name>
    <dbReference type="NCBI Taxonomy" id="2583377"/>
    <lineage>
        <taxon>Bacteria</taxon>
        <taxon>Bacillati</taxon>
        <taxon>Bacillota</taxon>
        <taxon>Bacilli</taxon>
        <taxon>Bacillales</taxon>
        <taxon>Paenibacillaceae</taxon>
        <taxon>Saccharibacillus</taxon>
    </lineage>
</organism>
<dbReference type="EMBL" id="CP041217">
    <property type="protein sequence ID" value="QDH21759.1"/>
    <property type="molecule type" value="Genomic_DNA"/>
</dbReference>
<evidence type="ECO:0000256" key="1">
    <source>
        <dbReference type="SAM" id="MobiDB-lite"/>
    </source>
</evidence>
<feature type="transmembrane region" description="Helical" evidence="2">
    <location>
        <begin position="48"/>
        <end position="69"/>
    </location>
</feature>
<keyword evidence="2" id="KW-0472">Membrane</keyword>
<reference evidence="3 4" key="1">
    <citation type="submission" date="2019-06" db="EMBL/GenBank/DDBJ databases">
        <title>Saccharibacillus brassicae sp. nov., an endophytic bacterium isolated from Chinese cabbage seeds (Brassica pekinensis).</title>
        <authorList>
            <person name="Jiang L."/>
            <person name="Lee J."/>
            <person name="Kim S.W."/>
        </authorList>
    </citation>
    <scope>NUCLEOTIDE SEQUENCE [LARGE SCALE GENOMIC DNA]</scope>
    <source>
        <strain evidence="4">KCTC 43072 / ATSA2</strain>
    </source>
</reference>
<proteinExistence type="predicted"/>
<dbReference type="AlphaFoldDB" id="A0A4Y6UVM0"/>
<gene>
    <name evidence="3" type="ORF">FFV09_13420</name>
</gene>
<evidence type="ECO:0000313" key="4">
    <source>
        <dbReference type="Proteomes" id="UP000316968"/>
    </source>
</evidence>
<keyword evidence="4" id="KW-1185">Reference proteome</keyword>
<dbReference type="KEGG" id="saca:FFV09_13420"/>
<feature type="compositionally biased region" description="Polar residues" evidence="1">
    <location>
        <begin position="408"/>
        <end position="418"/>
    </location>
</feature>
<accession>A0A4Y6UVM0</accession>
<evidence type="ECO:0000313" key="3">
    <source>
        <dbReference type="EMBL" id="QDH21759.1"/>
    </source>
</evidence>
<keyword evidence="2" id="KW-0812">Transmembrane</keyword>
<sequence length="463" mass="49732">MNERELHRLRQDAEANARQAAELPQFKLDRTTRQGIGRGRVRARRRRTLYGAGGVLVLAAALLLTLAALRPGSVLEPEARIAANRDWGAFEAFREAAEGDSALISALNRGEVRPVGTTVERQGYTVTLDGVAADSRSTVVLYSVTNKSGQQARIGDASVVYGRSGSESGSTQSGESLLESGGTSYHVLSSTSLEGQAGSASALRLILTSGDAKARLSSTNKYRTEIEMPFTLDRAALAARERTIQQERVLTIDGQEIRVTRLLSTPLGIYVDIDYAASNSKRIFGLIAPTLTIEQKGEAETLETVGSLNDALRFPGTALTRPDSVTLHIEGISALERDKLKLVADTEQMRIIRAPDAKISVEAAEPQYGGSGSIAFRRAGSLPEGMAGNMLLGSTFTDGSGARHELDSSGQGFTSRMTTGPEGDVTVTRDYFGIGTESWPQPLTFEIENYPNPILQKGSLRID</sequence>
<keyword evidence="2" id="KW-1133">Transmembrane helix</keyword>
<dbReference type="OrthoDB" id="2506333at2"/>
<protein>
    <submittedName>
        <fullName evidence="3">DUF4179 domain-containing protein</fullName>
    </submittedName>
</protein>
<feature type="region of interest" description="Disordered" evidence="1">
    <location>
        <begin position="401"/>
        <end position="424"/>
    </location>
</feature>
<name>A0A4Y6UVM0_SACBS</name>
<dbReference type="RefSeq" id="WP_141448303.1">
    <property type="nucleotide sequence ID" value="NZ_CP041217.1"/>
</dbReference>
<evidence type="ECO:0000256" key="2">
    <source>
        <dbReference type="SAM" id="Phobius"/>
    </source>
</evidence>